<dbReference type="Proteomes" id="UP000199470">
    <property type="component" value="Unassembled WGS sequence"/>
</dbReference>
<proteinExistence type="predicted"/>
<evidence type="ECO:0000313" key="1">
    <source>
        <dbReference type="EMBL" id="SFM64182.1"/>
    </source>
</evidence>
<protein>
    <submittedName>
        <fullName evidence="1">Uncharacterized protein</fullName>
    </submittedName>
</protein>
<gene>
    <name evidence="1" type="ORF">SAMN02982985_04794</name>
</gene>
<name>A0A1I4SIB7_9BURK</name>
<dbReference type="STRING" id="758825.SAMN02982985_04794"/>
<dbReference type="EMBL" id="FOTW01000026">
    <property type="protein sequence ID" value="SFM64182.1"/>
    <property type="molecule type" value="Genomic_DNA"/>
</dbReference>
<dbReference type="OrthoDB" id="9132780at2"/>
<accession>A0A1I4SIB7</accession>
<evidence type="ECO:0000313" key="2">
    <source>
        <dbReference type="Proteomes" id="UP000199470"/>
    </source>
</evidence>
<reference evidence="1 2" key="1">
    <citation type="submission" date="2016-10" db="EMBL/GenBank/DDBJ databases">
        <authorList>
            <person name="de Groot N.N."/>
        </authorList>
    </citation>
    <scope>NUCLEOTIDE SEQUENCE [LARGE SCALE GENOMIC DNA]</scope>
    <source>
        <strain evidence="1 2">ATCC 43154</strain>
    </source>
</reference>
<dbReference type="RefSeq" id="WP_093390226.1">
    <property type="nucleotide sequence ID" value="NZ_FOTW01000026.1"/>
</dbReference>
<keyword evidence="2" id="KW-1185">Reference proteome</keyword>
<sequence>MTTTSTTISTTTPPAGRRDDALIERARIAFAKAGGHEQPSGASDVTNVDGVTIVTLRNVNGVLAVYRLQGGVLKRIIAGAATVDQLFNAAFSTARDPRSAEYRAGVRAALAFRIEGVPIRHQHAAGTAADDAFASGIQEGHSVWRAAQAEAVTAAGAA</sequence>
<organism evidence="1 2">
    <name type="scientific">Rugamonas rubra</name>
    <dbReference type="NCBI Taxonomy" id="758825"/>
    <lineage>
        <taxon>Bacteria</taxon>
        <taxon>Pseudomonadati</taxon>
        <taxon>Pseudomonadota</taxon>
        <taxon>Betaproteobacteria</taxon>
        <taxon>Burkholderiales</taxon>
        <taxon>Oxalobacteraceae</taxon>
        <taxon>Telluria group</taxon>
        <taxon>Rugamonas</taxon>
    </lineage>
</organism>
<dbReference type="AlphaFoldDB" id="A0A1I4SIB7"/>